<name>A0AA37F8Y8_9ARCH</name>
<dbReference type="AlphaFoldDB" id="A0AA37F8Y8"/>
<dbReference type="Proteomes" id="UP000632195">
    <property type="component" value="Unassembled WGS sequence"/>
</dbReference>
<keyword evidence="4" id="KW-0658">Purine biosynthesis</keyword>
<dbReference type="RefSeq" id="WP_188679647.1">
    <property type="nucleotide sequence ID" value="NZ_BMNY01000001.1"/>
</dbReference>
<dbReference type="Gene3D" id="3.40.50.170">
    <property type="entry name" value="Formyl transferase, N-terminal domain"/>
    <property type="match status" value="1"/>
</dbReference>
<dbReference type="InterPro" id="IPR036477">
    <property type="entry name" value="Formyl_transf_N_sf"/>
</dbReference>
<evidence type="ECO:0000256" key="2">
    <source>
        <dbReference type="ARBA" id="ARBA00012254"/>
    </source>
</evidence>
<evidence type="ECO:0000256" key="1">
    <source>
        <dbReference type="ARBA" id="ARBA00005054"/>
    </source>
</evidence>
<dbReference type="EC" id="2.1.2.2" evidence="2"/>
<protein>
    <recommendedName>
        <fullName evidence="2">phosphoribosylglycinamide formyltransferase 1</fullName>
        <ecNumber evidence="2">2.1.2.2</ecNumber>
    </recommendedName>
</protein>
<sequence>MEQKRIAVLASGSGTNLQAIIDATSSGRINGRVVCVISDRRGAYALERARRSGIEAIYVKHGDGFENAVDRALESHSPDIVVLAGFMRILPGWLVSKYVMVNIHPSLLPCFGGPGFYGRRVHRAVIDSGAMFSGCTVHLVTPDVDRGPIILQKVVEVSPDDTEETLEEKIHPLEHEAIVEALASMCSMGYVIRGNRVIFRSG</sequence>
<gene>
    <name evidence="6" type="primary">purN</name>
    <name evidence="6" type="ORF">GCM10007108_02530</name>
</gene>
<reference evidence="6" key="2">
    <citation type="submission" date="2022-09" db="EMBL/GenBank/DDBJ databases">
        <authorList>
            <person name="Sun Q."/>
            <person name="Ohkuma M."/>
        </authorList>
    </citation>
    <scope>NUCLEOTIDE SEQUENCE</scope>
    <source>
        <strain evidence="6">JCM 13583</strain>
    </source>
</reference>
<dbReference type="GO" id="GO:0005737">
    <property type="term" value="C:cytoplasm"/>
    <property type="evidence" value="ECO:0007669"/>
    <property type="project" value="TreeGrafter"/>
</dbReference>
<dbReference type="EMBL" id="BMNY01000001">
    <property type="protein sequence ID" value="GGM67989.1"/>
    <property type="molecule type" value="Genomic_DNA"/>
</dbReference>
<evidence type="ECO:0000256" key="3">
    <source>
        <dbReference type="ARBA" id="ARBA00022679"/>
    </source>
</evidence>
<comment type="pathway">
    <text evidence="1">Purine metabolism; IMP biosynthesis via de novo pathway; N(2)-formyl-N(1)-(5-phospho-D-ribosyl)glycinamide from N(1)-(5-phospho-D-ribosyl)glycinamide (10-formyl THF route): step 1/1.</text>
</comment>
<dbReference type="PANTHER" id="PTHR43369:SF2">
    <property type="entry name" value="PHOSPHORIBOSYLGLYCINAMIDE FORMYLTRANSFERASE"/>
    <property type="match status" value="1"/>
</dbReference>
<evidence type="ECO:0000313" key="7">
    <source>
        <dbReference type="Proteomes" id="UP000632195"/>
    </source>
</evidence>
<comment type="caution">
    <text evidence="6">The sequence shown here is derived from an EMBL/GenBank/DDBJ whole genome shotgun (WGS) entry which is preliminary data.</text>
</comment>
<evidence type="ECO:0000313" key="6">
    <source>
        <dbReference type="EMBL" id="GGM67989.1"/>
    </source>
</evidence>
<dbReference type="PANTHER" id="PTHR43369">
    <property type="entry name" value="PHOSPHORIBOSYLGLYCINAMIDE FORMYLTRANSFERASE"/>
    <property type="match status" value="1"/>
</dbReference>
<dbReference type="SUPFAM" id="SSF53328">
    <property type="entry name" value="Formyltransferase"/>
    <property type="match status" value="1"/>
</dbReference>
<feature type="domain" description="Formyl transferase N-terminal" evidence="5">
    <location>
        <begin position="4"/>
        <end position="182"/>
    </location>
</feature>
<dbReference type="HAMAP" id="MF_01930">
    <property type="entry name" value="PurN"/>
    <property type="match status" value="1"/>
</dbReference>
<evidence type="ECO:0000259" key="5">
    <source>
        <dbReference type="Pfam" id="PF00551"/>
    </source>
</evidence>
<dbReference type="GO" id="GO:0004644">
    <property type="term" value="F:phosphoribosylglycinamide formyltransferase activity"/>
    <property type="evidence" value="ECO:0007669"/>
    <property type="project" value="UniProtKB-EC"/>
</dbReference>
<reference evidence="6" key="1">
    <citation type="journal article" date="2014" name="Int. J. Syst. Evol. Microbiol.">
        <title>Complete genome sequence of Corynebacterium casei LMG S-19264T (=DSM 44701T), isolated from a smear-ripened cheese.</title>
        <authorList>
            <consortium name="US DOE Joint Genome Institute (JGI-PGF)"/>
            <person name="Walter F."/>
            <person name="Albersmeier A."/>
            <person name="Kalinowski J."/>
            <person name="Ruckert C."/>
        </authorList>
    </citation>
    <scope>NUCLEOTIDE SEQUENCE</scope>
    <source>
        <strain evidence="6">JCM 13583</strain>
    </source>
</reference>
<accession>A0AA37F8Y8</accession>
<evidence type="ECO:0000256" key="4">
    <source>
        <dbReference type="ARBA" id="ARBA00022755"/>
    </source>
</evidence>
<proteinExistence type="inferred from homology"/>
<dbReference type="InterPro" id="IPR004607">
    <property type="entry name" value="GART"/>
</dbReference>
<dbReference type="CDD" id="cd08645">
    <property type="entry name" value="FMT_core_GART"/>
    <property type="match status" value="1"/>
</dbReference>
<organism evidence="6 7">
    <name type="scientific">Thermogymnomonas acidicola</name>
    <dbReference type="NCBI Taxonomy" id="399579"/>
    <lineage>
        <taxon>Archaea</taxon>
        <taxon>Methanobacteriati</taxon>
        <taxon>Thermoplasmatota</taxon>
        <taxon>Thermoplasmata</taxon>
        <taxon>Thermoplasmatales</taxon>
        <taxon>Thermogymnomonas</taxon>
    </lineage>
</organism>
<keyword evidence="3" id="KW-0808">Transferase</keyword>
<dbReference type="NCBIfam" id="TIGR00639">
    <property type="entry name" value="PurN"/>
    <property type="match status" value="1"/>
</dbReference>
<keyword evidence="7" id="KW-1185">Reference proteome</keyword>
<dbReference type="Pfam" id="PF00551">
    <property type="entry name" value="Formyl_trans_N"/>
    <property type="match status" value="1"/>
</dbReference>
<dbReference type="InterPro" id="IPR002376">
    <property type="entry name" value="Formyl_transf_N"/>
</dbReference>
<dbReference type="GO" id="GO:0006189">
    <property type="term" value="P:'de novo' IMP biosynthetic process"/>
    <property type="evidence" value="ECO:0007669"/>
    <property type="project" value="InterPro"/>
</dbReference>